<dbReference type="OrthoDB" id="3266505at2759"/>
<dbReference type="Proteomes" id="UP000266673">
    <property type="component" value="Unassembled WGS sequence"/>
</dbReference>
<evidence type="ECO:0000259" key="1">
    <source>
        <dbReference type="PROSITE" id="PS50048"/>
    </source>
</evidence>
<dbReference type="PROSITE" id="PS50048">
    <property type="entry name" value="ZN2_CY6_FUNGAL_2"/>
    <property type="match status" value="1"/>
</dbReference>
<dbReference type="GO" id="GO:0008270">
    <property type="term" value="F:zinc ion binding"/>
    <property type="evidence" value="ECO:0007669"/>
    <property type="project" value="InterPro"/>
</dbReference>
<evidence type="ECO:0000313" key="3">
    <source>
        <dbReference type="Proteomes" id="UP000266673"/>
    </source>
</evidence>
<dbReference type="Gene3D" id="4.10.240.10">
    <property type="entry name" value="Zn(2)-C6 fungal-type DNA-binding domain"/>
    <property type="match status" value="1"/>
</dbReference>
<comment type="caution">
    <text evidence="2">The sequence shown here is derived from an EMBL/GenBank/DDBJ whole genome shotgun (WGS) entry which is preliminary data.</text>
</comment>
<dbReference type="GO" id="GO:0000981">
    <property type="term" value="F:DNA-binding transcription factor activity, RNA polymerase II-specific"/>
    <property type="evidence" value="ECO:0007669"/>
    <property type="project" value="InterPro"/>
</dbReference>
<dbReference type="EMBL" id="QKWP01000849">
    <property type="protein sequence ID" value="RIB14254.1"/>
    <property type="molecule type" value="Genomic_DNA"/>
</dbReference>
<dbReference type="Pfam" id="PF00172">
    <property type="entry name" value="Zn_clus"/>
    <property type="match status" value="1"/>
</dbReference>
<evidence type="ECO:0000313" key="2">
    <source>
        <dbReference type="EMBL" id="RIB14254.1"/>
    </source>
</evidence>
<dbReference type="SUPFAM" id="SSF57701">
    <property type="entry name" value="Zn2/Cys6 DNA-binding domain"/>
    <property type="match status" value="1"/>
</dbReference>
<dbReference type="SMART" id="SM00066">
    <property type="entry name" value="GAL4"/>
    <property type="match status" value="1"/>
</dbReference>
<gene>
    <name evidence="2" type="ORF">C2G38_2248367</name>
</gene>
<dbReference type="PANTHER" id="PTHR47431:SF1">
    <property type="entry name" value="ZN(II)2CYS6 TRANSCRIPTION FACTOR (EUROFUNG)"/>
    <property type="match status" value="1"/>
</dbReference>
<dbReference type="PANTHER" id="PTHR47431">
    <property type="entry name" value="ZN(II)2CYS6 TRANSCRIPTION FACTOR (EUROFUNG)-RELATED"/>
    <property type="match status" value="1"/>
</dbReference>
<dbReference type="InterPro" id="IPR036864">
    <property type="entry name" value="Zn2-C6_fun-type_DNA-bd_sf"/>
</dbReference>
<organism evidence="2 3">
    <name type="scientific">Gigaspora rosea</name>
    <dbReference type="NCBI Taxonomy" id="44941"/>
    <lineage>
        <taxon>Eukaryota</taxon>
        <taxon>Fungi</taxon>
        <taxon>Fungi incertae sedis</taxon>
        <taxon>Mucoromycota</taxon>
        <taxon>Glomeromycotina</taxon>
        <taxon>Glomeromycetes</taxon>
        <taxon>Diversisporales</taxon>
        <taxon>Gigasporaceae</taxon>
        <taxon>Gigaspora</taxon>
    </lineage>
</organism>
<name>A0A397UVI2_9GLOM</name>
<protein>
    <recommendedName>
        <fullName evidence="1">Zn(2)-C6 fungal-type domain-containing protein</fullName>
    </recommendedName>
</protein>
<sequence>MSFLCQRKKQRGPYATKACTNCQRKHIRCSGRATCNHCALHGIECIFINSGKKRGPRTSSSLQQLDNYGDIPYYFIPYDAFQIDISNIPIPILNQANYYIMQEDLTYQDNTSFNNNTTLNLHNHATITSNLDYLHSEKFYNLYYRNDI</sequence>
<accession>A0A397UVI2</accession>
<feature type="domain" description="Zn(2)-C6 fungal-type" evidence="1">
    <location>
        <begin position="18"/>
        <end position="47"/>
    </location>
</feature>
<reference evidence="2 3" key="1">
    <citation type="submission" date="2018-06" db="EMBL/GenBank/DDBJ databases">
        <title>Comparative genomics reveals the genomic features of Rhizophagus irregularis, R. cerebriforme, R. diaphanum and Gigaspora rosea, and their symbiotic lifestyle signature.</title>
        <authorList>
            <person name="Morin E."/>
            <person name="San Clemente H."/>
            <person name="Chen E.C.H."/>
            <person name="De La Providencia I."/>
            <person name="Hainaut M."/>
            <person name="Kuo A."/>
            <person name="Kohler A."/>
            <person name="Murat C."/>
            <person name="Tang N."/>
            <person name="Roy S."/>
            <person name="Loubradou J."/>
            <person name="Henrissat B."/>
            <person name="Grigoriev I.V."/>
            <person name="Corradi N."/>
            <person name="Roux C."/>
            <person name="Martin F.M."/>
        </authorList>
    </citation>
    <scope>NUCLEOTIDE SEQUENCE [LARGE SCALE GENOMIC DNA]</scope>
    <source>
        <strain evidence="2 3">DAOM 194757</strain>
    </source>
</reference>
<dbReference type="InterPro" id="IPR001138">
    <property type="entry name" value="Zn2Cys6_DnaBD"/>
</dbReference>
<dbReference type="AlphaFoldDB" id="A0A397UVI2"/>
<dbReference type="CDD" id="cd00067">
    <property type="entry name" value="GAL4"/>
    <property type="match status" value="1"/>
</dbReference>
<proteinExistence type="predicted"/>
<keyword evidence="3" id="KW-1185">Reference proteome</keyword>